<protein>
    <submittedName>
        <fullName evidence="3">Uncharacterized protein LOC115631914</fullName>
    </submittedName>
</protein>
<accession>A0A6J2U9E7</accession>
<evidence type="ECO:0000256" key="1">
    <source>
        <dbReference type="SAM" id="Phobius"/>
    </source>
</evidence>
<dbReference type="AlphaFoldDB" id="A0A6J2U9E7"/>
<reference evidence="3" key="1">
    <citation type="submission" date="2025-08" db="UniProtKB">
        <authorList>
            <consortium name="RefSeq"/>
        </authorList>
    </citation>
    <scope>IDENTIFICATION</scope>
    <source>
        <strain evidence="3">11010-0011.00</strain>
        <tissue evidence="3">Whole body</tissue>
    </source>
</reference>
<keyword evidence="1" id="KW-1133">Transmembrane helix</keyword>
<dbReference type="RefSeq" id="XP_030384625.1">
    <property type="nucleotide sequence ID" value="XM_030528765.1"/>
</dbReference>
<proteinExistence type="predicted"/>
<dbReference type="GeneID" id="115631914"/>
<keyword evidence="2" id="KW-1185">Reference proteome</keyword>
<dbReference type="Proteomes" id="UP000504634">
    <property type="component" value="Unplaced"/>
</dbReference>
<gene>
    <name evidence="3" type="primary">LOC115631914</name>
</gene>
<dbReference type="OrthoDB" id="7928339at2759"/>
<keyword evidence="1" id="KW-0472">Membrane</keyword>
<evidence type="ECO:0000313" key="3">
    <source>
        <dbReference type="RefSeq" id="XP_030384625.1"/>
    </source>
</evidence>
<sequence>MCEVQKLLDELCQTFTKFKEMRRTEMINVLNQVRCCECGHKMRLQNARHLRGASLTIKLVLSCFSFLLLLALYMVYVARRYNHVRTYGSSACVSTFFYTYTDCDVFF</sequence>
<keyword evidence="1" id="KW-0812">Transmembrane</keyword>
<organism evidence="2 3">
    <name type="scientific">Drosophila lebanonensis</name>
    <name type="common">Fruit fly</name>
    <name type="synonym">Scaptodrosophila lebanonensis</name>
    <dbReference type="NCBI Taxonomy" id="7225"/>
    <lineage>
        <taxon>Eukaryota</taxon>
        <taxon>Metazoa</taxon>
        <taxon>Ecdysozoa</taxon>
        <taxon>Arthropoda</taxon>
        <taxon>Hexapoda</taxon>
        <taxon>Insecta</taxon>
        <taxon>Pterygota</taxon>
        <taxon>Neoptera</taxon>
        <taxon>Endopterygota</taxon>
        <taxon>Diptera</taxon>
        <taxon>Brachycera</taxon>
        <taxon>Muscomorpha</taxon>
        <taxon>Ephydroidea</taxon>
        <taxon>Drosophilidae</taxon>
        <taxon>Scaptodrosophila</taxon>
    </lineage>
</organism>
<name>A0A6J2U9E7_DROLE</name>
<feature type="transmembrane region" description="Helical" evidence="1">
    <location>
        <begin position="55"/>
        <end position="76"/>
    </location>
</feature>
<evidence type="ECO:0000313" key="2">
    <source>
        <dbReference type="Proteomes" id="UP000504634"/>
    </source>
</evidence>